<dbReference type="AlphaFoldDB" id="F2L104"/>
<dbReference type="PANTHER" id="PTHR34227">
    <property type="entry name" value="CHAPERONE PROTEIN YCDY"/>
    <property type="match status" value="1"/>
</dbReference>
<keyword evidence="1" id="KW-0143">Chaperone</keyword>
<protein>
    <recommendedName>
        <fullName evidence="4">Reductase assembly protein</fullName>
    </recommendedName>
</protein>
<dbReference type="Proteomes" id="UP000008138">
    <property type="component" value="Chromosome"/>
</dbReference>
<dbReference type="InterPro" id="IPR050289">
    <property type="entry name" value="TorD/DmsD_chaperones"/>
</dbReference>
<sequence>MLLQLSKQISFFRAVLYDFLSSVFIYPYRLSDFQELVASKLEAVEAARKALARIYDFKHLDALVDLAKKVDDYDDLTPIEVDLTRIDYAVPPFEGYLHTGYLDLSVEEAVKKFYAEYGAGFEKGFRDLRADHIAVELAFMSYLAFKEQEADDPFKYLEGESRFLTNHLLTWVPVFVRRALKQASTEYVRKALLFTREFLNQDRDIIEIIMSEDEDSQ</sequence>
<dbReference type="InterPro" id="IPR036411">
    <property type="entry name" value="TorD-like_sf"/>
</dbReference>
<dbReference type="OrthoDB" id="320758at2157"/>
<dbReference type="STRING" id="999630.TUZN_0049"/>
<dbReference type="eggNOG" id="arCOG01506">
    <property type="taxonomic scope" value="Archaea"/>
</dbReference>
<reference key="2">
    <citation type="submission" date="2011-03" db="EMBL/GenBank/DDBJ databases">
        <title>Complete genome sequence of the thermoacidophilic crenarchaeon Thermoproteus uzoniensis 768-20.</title>
        <authorList>
            <person name="Mardanov A.V."/>
            <person name="Gumerov V.M."/>
            <person name="Beletsky A.V."/>
            <person name="Prokofeva M.I."/>
            <person name="Bonch-Osmolovskaya E.A."/>
            <person name="Ravin N.V."/>
            <person name="Skryabin K.G."/>
        </authorList>
    </citation>
    <scope>NUCLEOTIDE SEQUENCE</scope>
    <source>
        <strain>768-20</strain>
    </source>
</reference>
<dbReference type="RefSeq" id="WP_013678889.1">
    <property type="nucleotide sequence ID" value="NC_015315.1"/>
</dbReference>
<dbReference type="GeneID" id="10359602"/>
<dbReference type="KEGG" id="tuz:TUZN_0049"/>
<keyword evidence="3" id="KW-1185">Reference proteome</keyword>
<proteinExistence type="predicted"/>
<gene>
    <name evidence="2" type="ordered locus">TUZN_0049</name>
</gene>
<organism evidence="2 3">
    <name type="scientific">Thermoproteus uzoniensis (strain 768-20)</name>
    <dbReference type="NCBI Taxonomy" id="999630"/>
    <lineage>
        <taxon>Archaea</taxon>
        <taxon>Thermoproteota</taxon>
        <taxon>Thermoprotei</taxon>
        <taxon>Thermoproteales</taxon>
        <taxon>Thermoproteaceae</taxon>
        <taxon>Thermoproteus</taxon>
    </lineage>
</organism>
<evidence type="ECO:0000256" key="1">
    <source>
        <dbReference type="ARBA" id="ARBA00023186"/>
    </source>
</evidence>
<evidence type="ECO:0000313" key="2">
    <source>
        <dbReference type="EMBL" id="AEA11553.1"/>
    </source>
</evidence>
<name>F2L104_THEU7</name>
<dbReference type="Gene3D" id="1.10.3480.10">
    <property type="entry name" value="TorD-like"/>
    <property type="match status" value="1"/>
</dbReference>
<evidence type="ECO:0008006" key="4">
    <source>
        <dbReference type="Google" id="ProtNLM"/>
    </source>
</evidence>
<evidence type="ECO:0000313" key="3">
    <source>
        <dbReference type="Proteomes" id="UP000008138"/>
    </source>
</evidence>
<dbReference type="SUPFAM" id="SSF89155">
    <property type="entry name" value="TorD-like"/>
    <property type="match status" value="1"/>
</dbReference>
<reference evidence="2 3" key="1">
    <citation type="journal article" date="2011" name="J. Bacteriol.">
        <title>Complete genome sequence of the thermoacidophilic crenarchaeon Thermoproteus uzoniensis 768-20.</title>
        <authorList>
            <person name="Mardanov A.V."/>
            <person name="Gumerov V.M."/>
            <person name="Beletsky A.V."/>
            <person name="Prokofeva M.I."/>
            <person name="Bonch-Osmolovskaya E.A."/>
            <person name="Ravin N.V."/>
            <person name="Skryabin K.G."/>
        </authorList>
    </citation>
    <scope>NUCLEOTIDE SEQUENCE [LARGE SCALE GENOMIC DNA]</scope>
    <source>
        <strain evidence="2 3">768-20</strain>
    </source>
</reference>
<dbReference type="EMBL" id="CP002590">
    <property type="protein sequence ID" value="AEA11553.1"/>
    <property type="molecule type" value="Genomic_DNA"/>
</dbReference>
<accession>F2L104</accession>
<dbReference type="PANTHER" id="PTHR34227:SF1">
    <property type="entry name" value="DIMETHYL SULFOXIDE REDUCTASE CHAPERONE-RELATED"/>
    <property type="match status" value="1"/>
</dbReference>
<dbReference type="HOGENOM" id="CLU_1248345_0_0_2"/>
<dbReference type="InterPro" id="IPR020945">
    <property type="entry name" value="DMSO/NO3_reduct_chaperone"/>
</dbReference>
<dbReference type="Pfam" id="PF02613">
    <property type="entry name" value="Nitrate_red_del"/>
    <property type="match status" value="1"/>
</dbReference>